<proteinExistence type="predicted"/>
<accession>A0ABD1J1L8</accession>
<feature type="chain" id="PRO_5044821256" description="C1q domain-containing protein" evidence="5">
    <location>
        <begin position="22"/>
        <end position="210"/>
    </location>
</feature>
<keyword evidence="4" id="KW-0175">Coiled coil</keyword>
<dbReference type="SUPFAM" id="SSF49842">
    <property type="entry name" value="TNF-like"/>
    <property type="match status" value="1"/>
</dbReference>
<feature type="coiled-coil region" evidence="4">
    <location>
        <begin position="69"/>
        <end position="110"/>
    </location>
</feature>
<evidence type="ECO:0000313" key="8">
    <source>
        <dbReference type="Proteomes" id="UP001591681"/>
    </source>
</evidence>
<dbReference type="Proteomes" id="UP001591681">
    <property type="component" value="Unassembled WGS sequence"/>
</dbReference>
<feature type="signal peptide" evidence="5">
    <location>
        <begin position="1"/>
        <end position="21"/>
    </location>
</feature>
<name>A0ABD1J1L8_9TELE</name>
<protein>
    <recommendedName>
        <fullName evidence="6">C1q domain-containing protein</fullName>
    </recommendedName>
</protein>
<dbReference type="GO" id="GO:0005576">
    <property type="term" value="C:extracellular region"/>
    <property type="evidence" value="ECO:0007669"/>
    <property type="project" value="UniProtKB-SubCell"/>
</dbReference>
<dbReference type="PANTHER" id="PTHR22923:SF102">
    <property type="entry name" value="CEREBELLIN 13-RELATED"/>
    <property type="match status" value="1"/>
</dbReference>
<organism evidence="7 8">
    <name type="scientific">Coilia grayii</name>
    <name type="common">Gray's grenadier anchovy</name>
    <dbReference type="NCBI Taxonomy" id="363190"/>
    <lineage>
        <taxon>Eukaryota</taxon>
        <taxon>Metazoa</taxon>
        <taxon>Chordata</taxon>
        <taxon>Craniata</taxon>
        <taxon>Vertebrata</taxon>
        <taxon>Euteleostomi</taxon>
        <taxon>Actinopterygii</taxon>
        <taxon>Neopterygii</taxon>
        <taxon>Teleostei</taxon>
        <taxon>Clupei</taxon>
        <taxon>Clupeiformes</taxon>
        <taxon>Clupeoidei</taxon>
        <taxon>Engraulidae</taxon>
        <taxon>Coilinae</taxon>
        <taxon>Coilia</taxon>
    </lineage>
</organism>
<sequence length="210" mass="23312">MTAVDTLLVLLFSMLGAQIWSTQIEVQAGSQIPEAAAAAASASAADPQLAILGELIQLKYLAQMLGMMVENMNAEQQQSQSQLKKAEAQIKDLQRQNRAQGAELATMKTEVKSLQDKITQQPKVAFSAALPQTGFTESGNTLLNVFFSNIITKVGQGYSAITGFFTAPVRWVYYFRFTTMETLTKSYMDTQMFKNGMQVMWLYLVDDKEH</sequence>
<evidence type="ECO:0000256" key="2">
    <source>
        <dbReference type="ARBA" id="ARBA00022525"/>
    </source>
</evidence>
<evidence type="ECO:0000259" key="6">
    <source>
        <dbReference type="PROSITE" id="PS50871"/>
    </source>
</evidence>
<reference evidence="7 8" key="1">
    <citation type="submission" date="2024-09" db="EMBL/GenBank/DDBJ databases">
        <title>A chromosome-level genome assembly of Gray's grenadier anchovy, Coilia grayii.</title>
        <authorList>
            <person name="Fu Z."/>
        </authorList>
    </citation>
    <scope>NUCLEOTIDE SEQUENCE [LARGE SCALE GENOMIC DNA]</scope>
    <source>
        <strain evidence="7">G4</strain>
        <tissue evidence="7">Muscle</tissue>
    </source>
</reference>
<dbReference type="PANTHER" id="PTHR22923">
    <property type="entry name" value="CEREBELLIN-RELATED"/>
    <property type="match status" value="1"/>
</dbReference>
<feature type="domain" description="C1q" evidence="6">
    <location>
        <begin position="119"/>
        <end position="210"/>
    </location>
</feature>
<dbReference type="InterPro" id="IPR050822">
    <property type="entry name" value="Cerebellin_Synaptic_Org"/>
</dbReference>
<dbReference type="EMBL" id="JBHFQA010000020">
    <property type="protein sequence ID" value="KAL2081098.1"/>
    <property type="molecule type" value="Genomic_DNA"/>
</dbReference>
<dbReference type="InterPro" id="IPR001073">
    <property type="entry name" value="C1q_dom"/>
</dbReference>
<dbReference type="Gene3D" id="2.60.120.40">
    <property type="match status" value="1"/>
</dbReference>
<dbReference type="InterPro" id="IPR008983">
    <property type="entry name" value="Tumour_necrosis_fac-like_dom"/>
</dbReference>
<comment type="subcellular location">
    <subcellularLocation>
        <location evidence="1">Secreted</location>
    </subcellularLocation>
</comment>
<evidence type="ECO:0000256" key="1">
    <source>
        <dbReference type="ARBA" id="ARBA00004613"/>
    </source>
</evidence>
<evidence type="ECO:0000256" key="5">
    <source>
        <dbReference type="SAM" id="SignalP"/>
    </source>
</evidence>
<dbReference type="PROSITE" id="PS50871">
    <property type="entry name" value="C1Q"/>
    <property type="match status" value="1"/>
</dbReference>
<comment type="caution">
    <text evidence="7">The sequence shown here is derived from an EMBL/GenBank/DDBJ whole genome shotgun (WGS) entry which is preliminary data.</text>
</comment>
<dbReference type="AlphaFoldDB" id="A0ABD1J1L8"/>
<keyword evidence="2" id="KW-0964">Secreted</keyword>
<evidence type="ECO:0000313" key="7">
    <source>
        <dbReference type="EMBL" id="KAL2081098.1"/>
    </source>
</evidence>
<evidence type="ECO:0000256" key="4">
    <source>
        <dbReference type="SAM" id="Coils"/>
    </source>
</evidence>
<gene>
    <name evidence="7" type="ORF">ACEWY4_022951</name>
</gene>
<keyword evidence="8" id="KW-1185">Reference proteome</keyword>
<dbReference type="Pfam" id="PF00386">
    <property type="entry name" value="C1q"/>
    <property type="match status" value="1"/>
</dbReference>
<evidence type="ECO:0000256" key="3">
    <source>
        <dbReference type="ARBA" id="ARBA00022729"/>
    </source>
</evidence>
<keyword evidence="3 5" id="KW-0732">Signal</keyword>